<dbReference type="OrthoDB" id="12197at2157"/>
<feature type="compositionally biased region" description="Low complexity" evidence="1">
    <location>
        <begin position="91"/>
        <end position="117"/>
    </location>
</feature>
<evidence type="ECO:0000256" key="1">
    <source>
        <dbReference type="SAM" id="MobiDB-lite"/>
    </source>
</evidence>
<accession>A0A557SY34</accession>
<dbReference type="AlphaFoldDB" id="A0A557SY34"/>
<evidence type="ECO:0000313" key="3">
    <source>
        <dbReference type="Proteomes" id="UP000315289"/>
    </source>
</evidence>
<organism evidence="2 3">
    <name type="scientific">Candidatus Nitrosocosmicus arcticus</name>
    <dbReference type="NCBI Taxonomy" id="2035267"/>
    <lineage>
        <taxon>Archaea</taxon>
        <taxon>Nitrososphaerota</taxon>
        <taxon>Nitrososphaeria</taxon>
        <taxon>Nitrososphaerales</taxon>
        <taxon>Nitrososphaeraceae</taxon>
        <taxon>Candidatus Nitrosocosmicus</taxon>
    </lineage>
</organism>
<evidence type="ECO:0000313" key="2">
    <source>
        <dbReference type="EMBL" id="TVP41517.1"/>
    </source>
</evidence>
<sequence length="294" mass="31990">MSSEKIYSFNTLQNHSNFDIKLNKSKFIILLLPVLLVSAPLAFNIGTVNAQLNLDDFMKQTQDNIQSTIESSDNNNNNNNCDNNISVQSQTNENGKTTSTTKNTCDDGTTTTTSTNNVNSGSVKANLNGTIVGSEYNQDSGVIINSLFGNWSLTTKDNGSKDFNASFIKQPVYYNLSASIGSGNDTTTNNNNNINTPLTDSNNNIGNTTSYHMSNFVVNSVQQQNEDVTYSGKIDVIKEIKSNNASISDETNNFKGVGVSVSVIDNKVLFINFDSQTPLSKEFVNIPIVGLVKQ</sequence>
<keyword evidence="3" id="KW-1185">Reference proteome</keyword>
<dbReference type="RefSeq" id="WP_144729003.1">
    <property type="nucleotide sequence ID" value="NZ_ML675579.1"/>
</dbReference>
<protein>
    <submittedName>
        <fullName evidence="2">Uncharacterized protein</fullName>
    </submittedName>
</protein>
<comment type="caution">
    <text evidence="2">The sequence shown here is derived from an EMBL/GenBank/DDBJ whole genome shotgun (WGS) entry which is preliminary data.</text>
</comment>
<dbReference type="Proteomes" id="UP000315289">
    <property type="component" value="Unassembled WGS sequence"/>
</dbReference>
<reference evidence="2 3" key="1">
    <citation type="journal article" date="2019" name="Front. Microbiol.">
        <title>Ammonia Oxidation by the Arctic Terrestrial Thaumarchaeote Candidatus Nitrosocosmicus arcticus Is Stimulated by Increasing Temperatures.</title>
        <authorList>
            <person name="Alves R.J.E."/>
            <person name="Kerou M."/>
            <person name="Zappe A."/>
            <person name="Bittner R."/>
            <person name="Abby S.S."/>
            <person name="Schmidt H.A."/>
            <person name="Pfeifer K."/>
            <person name="Schleper C."/>
        </authorList>
    </citation>
    <scope>NUCLEOTIDE SEQUENCE [LARGE SCALE GENOMIC DNA]</scope>
    <source>
        <strain evidence="2 3">Kfb</strain>
    </source>
</reference>
<dbReference type="EMBL" id="VOAH01000003">
    <property type="protein sequence ID" value="TVP41517.1"/>
    <property type="molecule type" value="Genomic_DNA"/>
</dbReference>
<feature type="compositionally biased region" description="Low complexity" evidence="1">
    <location>
        <begin position="73"/>
        <end position="84"/>
    </location>
</feature>
<proteinExistence type="predicted"/>
<name>A0A557SY34_9ARCH</name>
<feature type="region of interest" description="Disordered" evidence="1">
    <location>
        <begin position="68"/>
        <end position="121"/>
    </location>
</feature>
<gene>
    <name evidence="2" type="ORF">NARC_30232</name>
</gene>